<accession>A0A1Z3N9D0</accession>
<evidence type="ECO:0000256" key="1">
    <source>
        <dbReference type="SAM" id="MobiDB-lite"/>
    </source>
</evidence>
<dbReference type="RefSeq" id="WP_088565532.1">
    <property type="nucleotide sequence ID" value="NZ_CP020946.1"/>
</dbReference>
<keyword evidence="2" id="KW-0812">Transmembrane</keyword>
<evidence type="ECO:0000256" key="2">
    <source>
        <dbReference type="SAM" id="Phobius"/>
    </source>
</evidence>
<dbReference type="OrthoDB" id="5294043at2"/>
<proteinExistence type="predicted"/>
<evidence type="ECO:0008006" key="5">
    <source>
        <dbReference type="Google" id="ProtNLM"/>
    </source>
</evidence>
<name>A0A1Z3N9D0_BDEBC</name>
<keyword evidence="2" id="KW-1133">Transmembrane helix</keyword>
<dbReference type="AlphaFoldDB" id="A0A1Z3N9D0"/>
<sequence>MSSFDDLKEKLVSDARVTWERIQESGAYNQLRDRYENMTPAMQKLTLVGGVALVSLIILSIPYGKYTQSNEYVSEFESKRMTIRELLKVSRESSEVPQIPQAPSMDMIRNNIDNQIKAANLLPEQIKGTEIQENNSNLVPKNLTEGLLQVSLAKLNIRQVLDLGYQFQSINPSVKMKDMVMTANREDNRYFDVVYKLVALAVPAAPAPEAPEPPSRGNRFKRNNNNDSGDE</sequence>
<gene>
    <name evidence="3" type="ORF">B9G79_10945</name>
</gene>
<evidence type="ECO:0000313" key="3">
    <source>
        <dbReference type="EMBL" id="ASD64045.1"/>
    </source>
</evidence>
<feature type="region of interest" description="Disordered" evidence="1">
    <location>
        <begin position="206"/>
        <end position="231"/>
    </location>
</feature>
<organism evidence="3 4">
    <name type="scientific">Bdellovibrio bacteriovorus</name>
    <dbReference type="NCBI Taxonomy" id="959"/>
    <lineage>
        <taxon>Bacteria</taxon>
        <taxon>Pseudomonadati</taxon>
        <taxon>Bdellovibrionota</taxon>
        <taxon>Bdellovibrionia</taxon>
        <taxon>Bdellovibrionales</taxon>
        <taxon>Pseudobdellovibrionaceae</taxon>
        <taxon>Bdellovibrio</taxon>
    </lineage>
</organism>
<evidence type="ECO:0000313" key="4">
    <source>
        <dbReference type="Proteomes" id="UP000197003"/>
    </source>
</evidence>
<protein>
    <recommendedName>
        <fullName evidence="5">General secretion pathway protein GspM</fullName>
    </recommendedName>
</protein>
<keyword evidence="2" id="KW-0472">Membrane</keyword>
<dbReference type="Proteomes" id="UP000197003">
    <property type="component" value="Chromosome"/>
</dbReference>
<feature type="transmembrane region" description="Helical" evidence="2">
    <location>
        <begin position="45"/>
        <end position="64"/>
    </location>
</feature>
<dbReference type="EMBL" id="CP020946">
    <property type="protein sequence ID" value="ASD64045.1"/>
    <property type="molecule type" value="Genomic_DNA"/>
</dbReference>
<reference evidence="3 4" key="1">
    <citation type="submission" date="2017-04" db="EMBL/GenBank/DDBJ databases">
        <title>Whole genome sequence of Bdellovibrio bacteriovorus strain SSB218315.</title>
        <authorList>
            <person name="Oyedara O."/>
            <person name="Rodriguez-Perez M.A."/>
        </authorList>
    </citation>
    <scope>NUCLEOTIDE SEQUENCE [LARGE SCALE GENOMIC DNA]</scope>
    <source>
        <strain evidence="3 4">SSB218315</strain>
    </source>
</reference>